<protein>
    <submittedName>
        <fullName evidence="2">Uncharacterized protein</fullName>
    </submittedName>
</protein>
<evidence type="ECO:0000313" key="7">
    <source>
        <dbReference type="Proteomes" id="UP000580051"/>
    </source>
</evidence>
<evidence type="ECO:0000256" key="1">
    <source>
        <dbReference type="SAM" id="Phobius"/>
    </source>
</evidence>
<dbReference type="RefSeq" id="WP_176226781.1">
    <property type="nucleotide sequence ID" value="NZ_BLRV01000081.1"/>
</dbReference>
<dbReference type="EMBL" id="BLSB01000125">
    <property type="protein sequence ID" value="GFP35526.1"/>
    <property type="molecule type" value="Genomic_DNA"/>
</dbReference>
<evidence type="ECO:0000313" key="3">
    <source>
        <dbReference type="EMBL" id="GFP25534.1"/>
    </source>
</evidence>
<evidence type="ECO:0000313" key="6">
    <source>
        <dbReference type="Proteomes" id="UP000576480"/>
    </source>
</evidence>
<comment type="caution">
    <text evidence="2">The sequence shown here is derived from an EMBL/GenBank/DDBJ whole genome shotgun (WGS) entry which is preliminary data.</text>
</comment>
<dbReference type="Proteomes" id="UP000543224">
    <property type="component" value="Unassembled WGS sequence"/>
</dbReference>
<organism evidence="2 7">
    <name type="scientific">Candidatus Hakubella thermalkaliphila</name>
    <dbReference type="NCBI Taxonomy" id="2754717"/>
    <lineage>
        <taxon>Bacteria</taxon>
        <taxon>Bacillati</taxon>
        <taxon>Actinomycetota</taxon>
        <taxon>Actinomycetota incertae sedis</taxon>
        <taxon>Candidatus Hakubellales</taxon>
        <taxon>Candidatus Hakubellaceae</taxon>
        <taxon>Candidatus Hakubella</taxon>
    </lineage>
</organism>
<gene>
    <name evidence="2" type="ORF">HKBW3S06_00902</name>
    <name evidence="3" type="ORF">HKBW3S25_01014</name>
    <name evidence="4" type="ORF">HKBW3S43_01317</name>
</gene>
<dbReference type="EMBL" id="BLRV01000081">
    <property type="protein sequence ID" value="GFP21675.1"/>
    <property type="molecule type" value="Genomic_DNA"/>
</dbReference>
<evidence type="ECO:0000313" key="5">
    <source>
        <dbReference type="Proteomes" id="UP000543224"/>
    </source>
</evidence>
<feature type="transmembrane region" description="Helical" evidence="1">
    <location>
        <begin position="29"/>
        <end position="50"/>
    </location>
</feature>
<keyword evidence="1" id="KW-0812">Transmembrane</keyword>
<dbReference type="Proteomes" id="UP000576480">
    <property type="component" value="Unassembled WGS sequence"/>
</dbReference>
<accession>A0A6V8NN34</accession>
<dbReference type="EMBL" id="BLRX01000116">
    <property type="protein sequence ID" value="GFP25534.1"/>
    <property type="molecule type" value="Genomic_DNA"/>
</dbReference>
<reference evidence="5 6" key="1">
    <citation type="journal article" date="2020" name="Front. Microbiol.">
        <title>Single-cell genomics of novel Actinobacteria with the Wood-Ljungdahl pathway discovered in a serpentinizing system.</title>
        <authorList>
            <person name="Merino N."/>
            <person name="Kawai M."/>
            <person name="Boyd E.S."/>
            <person name="Colman D.R."/>
            <person name="McGlynn S.E."/>
            <person name="Nealson K.H."/>
            <person name="Kurokawa K."/>
            <person name="Hongoh Y."/>
        </authorList>
    </citation>
    <scope>NUCLEOTIDE SEQUENCE [LARGE SCALE GENOMIC DNA]</scope>
    <source>
        <strain evidence="2 7">S06</strain>
        <strain evidence="3 5">S25</strain>
        <strain evidence="4 6">S43</strain>
    </source>
</reference>
<evidence type="ECO:0000313" key="2">
    <source>
        <dbReference type="EMBL" id="GFP21675.1"/>
    </source>
</evidence>
<dbReference type="Proteomes" id="UP000580051">
    <property type="component" value="Unassembled WGS sequence"/>
</dbReference>
<keyword evidence="1" id="KW-0472">Membrane</keyword>
<sequence length="56" mass="5895">MQKGILEISMGVLTRPTSTIRSICQERPIGWAIVVYLVVNLVAALASIGLGDLGVA</sequence>
<keyword evidence="1" id="KW-1133">Transmembrane helix</keyword>
<dbReference type="AlphaFoldDB" id="A0A6V8NN34"/>
<name>A0A6V8NN34_9ACTN</name>
<proteinExistence type="predicted"/>
<evidence type="ECO:0000313" key="4">
    <source>
        <dbReference type="EMBL" id="GFP35526.1"/>
    </source>
</evidence>